<dbReference type="OrthoDB" id="271666at2"/>
<evidence type="ECO:0000313" key="3">
    <source>
        <dbReference type="EMBL" id="QDT04397.1"/>
    </source>
</evidence>
<name>A0A517NB81_9BACT</name>
<dbReference type="InterPro" id="IPR056491">
    <property type="entry name" value="DUF6688_C"/>
</dbReference>
<keyword evidence="1" id="KW-1133">Transmembrane helix</keyword>
<dbReference type="KEGG" id="rlc:K227x_27880"/>
<feature type="transmembrane region" description="Helical" evidence="1">
    <location>
        <begin position="158"/>
        <end position="178"/>
    </location>
</feature>
<feature type="domain" description="DUF6688" evidence="2">
    <location>
        <begin position="270"/>
        <end position="357"/>
    </location>
</feature>
<keyword evidence="1" id="KW-0472">Membrane</keyword>
<feature type="transmembrane region" description="Helical" evidence="1">
    <location>
        <begin position="130"/>
        <end position="151"/>
    </location>
</feature>
<gene>
    <name evidence="3" type="ORF">K227x_27880</name>
</gene>
<dbReference type="AlphaFoldDB" id="A0A517NB81"/>
<keyword evidence="4" id="KW-1185">Reference proteome</keyword>
<feature type="transmembrane region" description="Helical" evidence="1">
    <location>
        <begin position="230"/>
        <end position="252"/>
    </location>
</feature>
<dbReference type="EMBL" id="CP036525">
    <property type="protein sequence ID" value="QDT04397.1"/>
    <property type="molecule type" value="Genomic_DNA"/>
</dbReference>
<feature type="transmembrane region" description="Helical" evidence="1">
    <location>
        <begin position="105"/>
        <end position="124"/>
    </location>
</feature>
<feature type="transmembrane region" description="Helical" evidence="1">
    <location>
        <begin position="190"/>
        <end position="209"/>
    </location>
</feature>
<evidence type="ECO:0000259" key="2">
    <source>
        <dbReference type="Pfam" id="PF23543"/>
    </source>
</evidence>
<protein>
    <recommendedName>
        <fullName evidence="2">DUF6688 domain-containing protein</fullName>
    </recommendedName>
</protein>
<keyword evidence="1" id="KW-0812">Transmembrane</keyword>
<proteinExistence type="predicted"/>
<dbReference type="RefSeq" id="WP_145169993.1">
    <property type="nucleotide sequence ID" value="NZ_CP036525.1"/>
</dbReference>
<feature type="transmembrane region" description="Helical" evidence="1">
    <location>
        <begin position="30"/>
        <end position="56"/>
    </location>
</feature>
<feature type="transmembrane region" description="Helical" evidence="1">
    <location>
        <begin position="76"/>
        <end position="93"/>
    </location>
</feature>
<evidence type="ECO:0000313" key="4">
    <source>
        <dbReference type="Proteomes" id="UP000318538"/>
    </source>
</evidence>
<reference evidence="3 4" key="1">
    <citation type="submission" date="2019-02" db="EMBL/GenBank/DDBJ databases">
        <title>Deep-cultivation of Planctomycetes and their phenomic and genomic characterization uncovers novel biology.</title>
        <authorList>
            <person name="Wiegand S."/>
            <person name="Jogler M."/>
            <person name="Boedeker C."/>
            <person name="Pinto D."/>
            <person name="Vollmers J."/>
            <person name="Rivas-Marin E."/>
            <person name="Kohn T."/>
            <person name="Peeters S.H."/>
            <person name="Heuer A."/>
            <person name="Rast P."/>
            <person name="Oberbeckmann S."/>
            <person name="Bunk B."/>
            <person name="Jeske O."/>
            <person name="Meyerdierks A."/>
            <person name="Storesund J.E."/>
            <person name="Kallscheuer N."/>
            <person name="Luecker S."/>
            <person name="Lage O.M."/>
            <person name="Pohl T."/>
            <person name="Merkel B.J."/>
            <person name="Hornburger P."/>
            <person name="Mueller R.-W."/>
            <person name="Bruemmer F."/>
            <person name="Labrenz M."/>
            <person name="Spormann A.M."/>
            <person name="Op den Camp H."/>
            <person name="Overmann J."/>
            <person name="Amann R."/>
            <person name="Jetten M.S.M."/>
            <person name="Mascher T."/>
            <person name="Medema M.H."/>
            <person name="Devos D.P."/>
            <person name="Kaster A.-K."/>
            <person name="Ovreas L."/>
            <person name="Rohde M."/>
            <person name="Galperin M.Y."/>
            <person name="Jogler C."/>
        </authorList>
    </citation>
    <scope>NUCLEOTIDE SEQUENCE [LARGE SCALE GENOMIC DNA]</scope>
    <source>
        <strain evidence="3 4">K22_7</strain>
    </source>
</reference>
<dbReference type="Proteomes" id="UP000318538">
    <property type="component" value="Chromosome"/>
</dbReference>
<evidence type="ECO:0000256" key="1">
    <source>
        <dbReference type="SAM" id="Phobius"/>
    </source>
</evidence>
<organism evidence="3 4">
    <name type="scientific">Rubripirellula lacrimiformis</name>
    <dbReference type="NCBI Taxonomy" id="1930273"/>
    <lineage>
        <taxon>Bacteria</taxon>
        <taxon>Pseudomonadati</taxon>
        <taxon>Planctomycetota</taxon>
        <taxon>Planctomycetia</taxon>
        <taxon>Pirellulales</taxon>
        <taxon>Pirellulaceae</taxon>
        <taxon>Rubripirellula</taxon>
    </lineage>
</organism>
<accession>A0A517NB81</accession>
<sequence length="386" mass="41914">MDDLLIVAARTDTGPSTPARTASVQLRVKFLITGVLFPISAFIVTASSPISISSLWQSGQLDAYVAMLMTWPGYGPFLPLVGCCMACLTLWLVRPASSRFLILRWCIYAGVALSFQFLVMTTIANGPFTYVFAALTAPVLALTVFAFNSILSRIGRFTIAHLLILTTIAALLIALIQWTGSGFESMELLLGLWFIGSAASPVLCLVTFIRASLYLRHERAASGGNLPSTLTPLGVGFLIAWIGSWWAAWVLATDIMMKEYAKLPTAAPNCYVTSAAAGGHRRLVASRPRHGDQILVNPQMQRLKFAEFAIATALPNTHASIRRCYDRIGPPLAHRCRSNIWFADATYVAFKPLEWAAIGLAKSMAISSKSIGALYSVDQRGGECED</sequence>
<dbReference type="Pfam" id="PF23543">
    <property type="entry name" value="DUF6688_C"/>
    <property type="match status" value="1"/>
</dbReference>